<organism evidence="9">
    <name type="scientific">Timema bartmani</name>
    <dbReference type="NCBI Taxonomy" id="61472"/>
    <lineage>
        <taxon>Eukaryota</taxon>
        <taxon>Metazoa</taxon>
        <taxon>Ecdysozoa</taxon>
        <taxon>Arthropoda</taxon>
        <taxon>Hexapoda</taxon>
        <taxon>Insecta</taxon>
        <taxon>Pterygota</taxon>
        <taxon>Neoptera</taxon>
        <taxon>Polyneoptera</taxon>
        <taxon>Phasmatodea</taxon>
        <taxon>Timematodea</taxon>
        <taxon>Timematoidea</taxon>
        <taxon>Timematidae</taxon>
        <taxon>Timema</taxon>
    </lineage>
</organism>
<dbReference type="GO" id="GO:0020037">
    <property type="term" value="F:heme binding"/>
    <property type="evidence" value="ECO:0007669"/>
    <property type="project" value="InterPro"/>
</dbReference>
<dbReference type="InterPro" id="IPR050479">
    <property type="entry name" value="CYP11_CYP27_families"/>
</dbReference>
<dbReference type="GO" id="GO:0004497">
    <property type="term" value="F:monooxygenase activity"/>
    <property type="evidence" value="ECO:0007669"/>
    <property type="project" value="UniProtKB-KW"/>
</dbReference>
<comment type="cofactor">
    <cofactor evidence="1">
        <name>heme</name>
        <dbReference type="ChEBI" id="CHEBI:30413"/>
    </cofactor>
</comment>
<keyword evidence="3" id="KW-0349">Heme</keyword>
<name>A0A7R9HVY7_9NEOP</name>
<dbReference type="CDD" id="cd11054">
    <property type="entry name" value="CYP24A1-like"/>
    <property type="match status" value="1"/>
</dbReference>
<keyword evidence="8" id="KW-1133">Transmembrane helix</keyword>
<dbReference type="EMBL" id="OD564373">
    <property type="protein sequence ID" value="CAD7438092.1"/>
    <property type="molecule type" value="Genomic_DNA"/>
</dbReference>
<evidence type="ECO:0000256" key="3">
    <source>
        <dbReference type="ARBA" id="ARBA00022617"/>
    </source>
</evidence>
<dbReference type="InterPro" id="IPR036396">
    <property type="entry name" value="Cyt_P450_sf"/>
</dbReference>
<dbReference type="InterPro" id="IPR002401">
    <property type="entry name" value="Cyt_P450_E_grp-I"/>
</dbReference>
<keyword evidence="5" id="KW-0560">Oxidoreductase</keyword>
<comment type="similarity">
    <text evidence="2">Belongs to the cytochrome P450 family.</text>
</comment>
<dbReference type="GO" id="GO:0016705">
    <property type="term" value="F:oxidoreductase activity, acting on paired donors, with incorporation or reduction of molecular oxygen"/>
    <property type="evidence" value="ECO:0007669"/>
    <property type="project" value="InterPro"/>
</dbReference>
<gene>
    <name evidence="9" type="ORF">TBIB3V08_LOCUS689</name>
</gene>
<protein>
    <recommendedName>
        <fullName evidence="10">Cytochrome P450</fullName>
    </recommendedName>
</protein>
<proteinExistence type="inferred from homology"/>
<evidence type="ECO:0000256" key="7">
    <source>
        <dbReference type="ARBA" id="ARBA00023033"/>
    </source>
</evidence>
<keyword evidence="8" id="KW-0812">Transmembrane</keyword>
<sequence>MHHGSTYVKGTMDESPVEDVPHSELLQEASTIVGTFISTLLVLLPLLGIYEETGSMHQHLEKFSNSVRTSESEDFLLSKLVRLREQLSESFAGNKPSVSPCDESESYFYTVFCNTFSIKQTSVVATRIVSVTFHSSSSFFTGSRFVVGWNLNLGPSHLIRKEESLPRNSVTLSIINFFSFVLTLMSPLKPQPRARNLKLVVVYIIVYESLGMCPPFFARVTTAPAAARFNRAQRTVIMGTDLTRGRFFFLFDTGVLVLSFVGNLSCFASKLSSAVSSEDSSEVSCRVGSPNMKFSASSLNTDSSDRLEIKQDRNQFFLKLINDAVKTQEQFFADLCSAMVAANIPWKNLENPDFGAWKKNLNQASGSVGTAIVDKLNRVLQRNPGWKVMASHDVWEVYRTKRNNTRWGHEPVTLSSGQIGIPQRDALSSGSSVICCGCSRTFSSIAPARDLARCFPCPPPGDSVVAGDTEHGPAGVRKEGEGCQRSNSFDLSMLAHTLLDTAIEGTSHIVTPLCSVLSLLPPIPLHNQLLELSSHIVTPLRSVLSLLPPIPLHNQLLELSSHIVTPSCFEFPQRSIGFSDLARDIDISSSVRWEKSRPFVQIPGPIKLPILGNLYLYKLGYYQVSQYHKVLAGLYQKYGPLVRQNFGSNPVVHVFEPDDIKTVYMSEGTMPHVVPLQETVQVFREQNKLSPGLGNINGEEWYKLRSAIRKMILRPKEVHYYLPFVNSVAMDFVKHINKKKDSEGVVNGLKDEVAKWSQESAGMVCFEERLGCMDGGPNGLRAQKMVDANKLIFELSGQLKFSLPIYKYISTPKWRQLKEAEEFVYSTTVGYVTTTITKLQGGLSNNKYTFMAHLLGREELTRNDVTVLTLSLFADGLSTTVPVLIYNLYCLATNPEAQNKAYNEISSATRKGEEISSEILNSFSYLKAIIKETFRLFPNGTEVSRIIQKDLVLSGYQVPAGVSIL</sequence>
<evidence type="ECO:0000256" key="2">
    <source>
        <dbReference type="ARBA" id="ARBA00010617"/>
    </source>
</evidence>
<evidence type="ECO:0000256" key="4">
    <source>
        <dbReference type="ARBA" id="ARBA00022723"/>
    </source>
</evidence>
<dbReference type="GO" id="GO:0005506">
    <property type="term" value="F:iron ion binding"/>
    <property type="evidence" value="ECO:0007669"/>
    <property type="project" value="InterPro"/>
</dbReference>
<dbReference type="InterPro" id="IPR001128">
    <property type="entry name" value="Cyt_P450"/>
</dbReference>
<evidence type="ECO:0000256" key="1">
    <source>
        <dbReference type="ARBA" id="ARBA00001971"/>
    </source>
</evidence>
<feature type="transmembrane region" description="Helical" evidence="8">
    <location>
        <begin position="247"/>
        <end position="265"/>
    </location>
</feature>
<reference evidence="9" key="1">
    <citation type="submission" date="2020-11" db="EMBL/GenBank/DDBJ databases">
        <authorList>
            <person name="Tran Van P."/>
        </authorList>
    </citation>
    <scope>NUCLEOTIDE SEQUENCE</scope>
</reference>
<dbReference type="PRINTS" id="PR00463">
    <property type="entry name" value="EP450I"/>
</dbReference>
<dbReference type="Gene3D" id="1.10.630.10">
    <property type="entry name" value="Cytochrome P450"/>
    <property type="match status" value="1"/>
</dbReference>
<evidence type="ECO:0000256" key="5">
    <source>
        <dbReference type="ARBA" id="ARBA00023002"/>
    </source>
</evidence>
<feature type="transmembrane region" description="Helical" evidence="8">
    <location>
        <begin position="200"/>
        <end position="226"/>
    </location>
</feature>
<accession>A0A7R9HVY7</accession>
<dbReference type="PANTHER" id="PTHR24279:SF120">
    <property type="entry name" value="CYTOCHROME P450"/>
    <property type="match status" value="1"/>
</dbReference>
<dbReference type="PANTHER" id="PTHR24279">
    <property type="entry name" value="CYTOCHROME P450"/>
    <property type="match status" value="1"/>
</dbReference>
<keyword evidence="7" id="KW-0503">Monooxygenase</keyword>
<keyword evidence="4" id="KW-0479">Metal-binding</keyword>
<evidence type="ECO:0000256" key="6">
    <source>
        <dbReference type="ARBA" id="ARBA00023004"/>
    </source>
</evidence>
<dbReference type="AlphaFoldDB" id="A0A7R9HVY7"/>
<feature type="transmembrane region" description="Helical" evidence="8">
    <location>
        <begin position="29"/>
        <end position="50"/>
    </location>
</feature>
<keyword evidence="6" id="KW-0408">Iron</keyword>
<evidence type="ECO:0008006" key="10">
    <source>
        <dbReference type="Google" id="ProtNLM"/>
    </source>
</evidence>
<dbReference type="SUPFAM" id="SSF48264">
    <property type="entry name" value="Cytochrome P450"/>
    <property type="match status" value="1"/>
</dbReference>
<evidence type="ECO:0000313" key="9">
    <source>
        <dbReference type="EMBL" id="CAD7438092.1"/>
    </source>
</evidence>
<dbReference type="Pfam" id="PF00067">
    <property type="entry name" value="p450"/>
    <property type="match status" value="1"/>
</dbReference>
<keyword evidence="8" id="KW-0472">Membrane</keyword>
<feature type="transmembrane region" description="Helical" evidence="8">
    <location>
        <begin position="170"/>
        <end position="188"/>
    </location>
</feature>
<evidence type="ECO:0000256" key="8">
    <source>
        <dbReference type="SAM" id="Phobius"/>
    </source>
</evidence>